<keyword evidence="6" id="KW-1185">Reference proteome</keyword>
<proteinExistence type="inferred from homology"/>
<dbReference type="InterPro" id="IPR018087">
    <property type="entry name" value="Glyco_hydro_5_CS"/>
</dbReference>
<dbReference type="PANTHER" id="PTHR34142">
    <property type="entry name" value="ENDO-BETA-1,4-GLUCANASE A"/>
    <property type="match status" value="1"/>
</dbReference>
<protein>
    <submittedName>
        <fullName evidence="5">Cellulase</fullName>
    </submittedName>
</protein>
<dbReference type="Pfam" id="PF00150">
    <property type="entry name" value="Cellulase"/>
    <property type="match status" value="1"/>
</dbReference>
<evidence type="ECO:0000313" key="5">
    <source>
        <dbReference type="EMBL" id="GGY70099.1"/>
    </source>
</evidence>
<feature type="domain" description="Glycoside hydrolase family 5" evidence="4">
    <location>
        <begin position="49"/>
        <end position="322"/>
    </location>
</feature>
<organism evidence="5 6">
    <name type="scientific">Marinobacter zhanjiangensis</name>
    <dbReference type="NCBI Taxonomy" id="578215"/>
    <lineage>
        <taxon>Bacteria</taxon>
        <taxon>Pseudomonadati</taxon>
        <taxon>Pseudomonadota</taxon>
        <taxon>Gammaproteobacteria</taxon>
        <taxon>Pseudomonadales</taxon>
        <taxon>Marinobacteraceae</taxon>
        <taxon>Marinobacter</taxon>
    </lineage>
</organism>
<dbReference type="EMBL" id="BMXV01000003">
    <property type="protein sequence ID" value="GGY70099.1"/>
    <property type="molecule type" value="Genomic_DNA"/>
</dbReference>
<sequence length="374" mass="41717">MIPDRLPRVISSRWAARHLLPWFAGLVLAFSALSPASAICLQEAPLRGVNLSGAEFNSKSIPGQLFTDYTYPSPSDFEYFAEKGANLIRLPVRWERVQRELGGELHDGELNQIRKAVANARNNGQCLLIDLHNYGGYEGDIIGKGRVTTAHLVDVWSRLASALNDTGHVALGLMNEPFTMDIADWATVAQDTVTALRDQGASHLILVSGGRWSGVHEWFKDKTGSSNAVEFADFSDPLDRSVLEVHQYLNEGYSGTRADCLPPEHFDDMFSNISRWADDNEQRLFLGEFGSPPREECLASLERLLELSNDPLTWRGWAYWAAGAWWGDYFLTVHPDNGQDRPQMSVLEDYFQGWSCADVDSGRCPKPPENLAAD</sequence>
<evidence type="ECO:0000256" key="3">
    <source>
        <dbReference type="RuleBase" id="RU361153"/>
    </source>
</evidence>
<keyword evidence="2 3" id="KW-0326">Glycosidase</keyword>
<evidence type="ECO:0000313" key="6">
    <source>
        <dbReference type="Proteomes" id="UP000601597"/>
    </source>
</evidence>
<evidence type="ECO:0000256" key="2">
    <source>
        <dbReference type="ARBA" id="ARBA00023295"/>
    </source>
</evidence>
<dbReference type="InterPro" id="IPR001547">
    <property type="entry name" value="Glyco_hydro_5"/>
</dbReference>
<dbReference type="InterPro" id="IPR017853">
    <property type="entry name" value="GH"/>
</dbReference>
<keyword evidence="1 3" id="KW-0378">Hydrolase</keyword>
<dbReference type="PANTHER" id="PTHR34142:SF1">
    <property type="entry name" value="GLYCOSIDE HYDROLASE FAMILY 5 DOMAIN-CONTAINING PROTEIN"/>
    <property type="match status" value="1"/>
</dbReference>
<dbReference type="PROSITE" id="PS00659">
    <property type="entry name" value="GLYCOSYL_HYDROL_F5"/>
    <property type="match status" value="1"/>
</dbReference>
<dbReference type="Gene3D" id="3.20.20.80">
    <property type="entry name" value="Glycosidases"/>
    <property type="match status" value="1"/>
</dbReference>
<name>A0ABQ3B0V1_9GAMM</name>
<dbReference type="RefSeq" id="WP_189575286.1">
    <property type="nucleotide sequence ID" value="NZ_BMXV01000003.1"/>
</dbReference>
<comment type="caution">
    <text evidence="5">The sequence shown here is derived from an EMBL/GenBank/DDBJ whole genome shotgun (WGS) entry which is preliminary data.</text>
</comment>
<dbReference type="Proteomes" id="UP000601597">
    <property type="component" value="Unassembled WGS sequence"/>
</dbReference>
<reference evidence="6" key="1">
    <citation type="journal article" date="2019" name="Int. J. Syst. Evol. Microbiol.">
        <title>The Global Catalogue of Microorganisms (GCM) 10K type strain sequencing project: providing services to taxonomists for standard genome sequencing and annotation.</title>
        <authorList>
            <consortium name="The Broad Institute Genomics Platform"/>
            <consortium name="The Broad Institute Genome Sequencing Center for Infectious Disease"/>
            <person name="Wu L."/>
            <person name="Ma J."/>
        </authorList>
    </citation>
    <scope>NUCLEOTIDE SEQUENCE [LARGE SCALE GENOMIC DNA]</scope>
    <source>
        <strain evidence="6">KCTC 22280</strain>
    </source>
</reference>
<accession>A0ABQ3B0V1</accession>
<evidence type="ECO:0000256" key="1">
    <source>
        <dbReference type="ARBA" id="ARBA00022801"/>
    </source>
</evidence>
<comment type="similarity">
    <text evidence="3">Belongs to the glycosyl hydrolase 5 (cellulase A) family.</text>
</comment>
<dbReference type="SUPFAM" id="SSF51445">
    <property type="entry name" value="(Trans)glycosidases"/>
    <property type="match status" value="1"/>
</dbReference>
<gene>
    <name evidence="5" type="primary">egl</name>
    <name evidence="5" type="ORF">GCM10007071_16300</name>
</gene>
<evidence type="ECO:0000259" key="4">
    <source>
        <dbReference type="Pfam" id="PF00150"/>
    </source>
</evidence>